<protein>
    <recommendedName>
        <fullName evidence="2">DNA-directed RNA polymerase</fullName>
        <ecNumber evidence="2">2.7.7.6</ecNumber>
    </recommendedName>
</protein>
<dbReference type="Proteomes" id="UP000002051">
    <property type="component" value="Unassembled WGS sequence"/>
</dbReference>
<dbReference type="InterPro" id="IPR037034">
    <property type="entry name" value="RNA_pol_Rpb2_2_sf"/>
</dbReference>
<dbReference type="EnsemblPlants" id="KEH16423">
    <property type="protein sequence ID" value="KEH16423"/>
    <property type="gene ID" value="MTR_0189s0050"/>
</dbReference>
<dbReference type="EMBL" id="KL402914">
    <property type="protein sequence ID" value="KEH16423.1"/>
    <property type="molecule type" value="Genomic_DNA"/>
</dbReference>
<evidence type="ECO:0000256" key="1">
    <source>
        <dbReference type="ARBA" id="ARBA00006835"/>
    </source>
</evidence>
<name>A0A072THJ1_MEDTR</name>
<keyword evidence="4" id="KW-0808">Transferase</keyword>
<comment type="similarity">
    <text evidence="1">Belongs to the RNA polymerase beta chain family.</text>
</comment>
<reference evidence="10 12" key="2">
    <citation type="journal article" date="2014" name="BMC Genomics">
        <title>An improved genome release (version Mt4.0) for the model legume Medicago truncatula.</title>
        <authorList>
            <person name="Tang H."/>
            <person name="Krishnakumar V."/>
            <person name="Bidwell S."/>
            <person name="Rosen B."/>
            <person name="Chan A."/>
            <person name="Zhou S."/>
            <person name="Gentzbittel L."/>
            <person name="Childs K.L."/>
            <person name="Yandell M."/>
            <person name="Gundlach H."/>
            <person name="Mayer K.F."/>
            <person name="Schwartz D.C."/>
            <person name="Town C.D."/>
        </authorList>
    </citation>
    <scope>GENOME REANNOTATION</scope>
    <source>
        <strain evidence="10">A17</strain>
        <strain evidence="11 12">cv. Jemalong A17</strain>
    </source>
</reference>
<evidence type="ECO:0000256" key="3">
    <source>
        <dbReference type="ARBA" id="ARBA00022478"/>
    </source>
</evidence>
<evidence type="ECO:0000256" key="4">
    <source>
        <dbReference type="ARBA" id="ARBA00022679"/>
    </source>
</evidence>
<evidence type="ECO:0000256" key="6">
    <source>
        <dbReference type="ARBA" id="ARBA00023163"/>
    </source>
</evidence>
<evidence type="ECO:0000313" key="12">
    <source>
        <dbReference type="Proteomes" id="UP000002051"/>
    </source>
</evidence>
<dbReference type="GO" id="GO:0006351">
    <property type="term" value="P:DNA-templated transcription"/>
    <property type="evidence" value="ECO:0007669"/>
    <property type="project" value="InterPro"/>
</dbReference>
<feature type="domain" description="RNA polymerase beta subunit protrusion" evidence="9">
    <location>
        <begin position="56"/>
        <end position="456"/>
    </location>
</feature>
<dbReference type="PANTHER" id="PTHR20856">
    <property type="entry name" value="DNA-DIRECTED RNA POLYMERASE I SUBUNIT 2"/>
    <property type="match status" value="1"/>
</dbReference>
<dbReference type="Pfam" id="PF04561">
    <property type="entry name" value="RNA_pol_Rpb2_2"/>
    <property type="match status" value="1"/>
</dbReference>
<keyword evidence="6" id="KW-0804">Transcription</keyword>
<dbReference type="FunFam" id="3.90.1100.10:FF:000015">
    <property type="entry name" value="DNA-directed RNA polymerase subunit beta"/>
    <property type="match status" value="1"/>
</dbReference>
<comment type="catalytic activity">
    <reaction evidence="7">
        <text>RNA(n) + a ribonucleoside 5'-triphosphate = RNA(n+1) + diphosphate</text>
        <dbReference type="Rhea" id="RHEA:21248"/>
        <dbReference type="Rhea" id="RHEA-COMP:14527"/>
        <dbReference type="Rhea" id="RHEA-COMP:17342"/>
        <dbReference type="ChEBI" id="CHEBI:33019"/>
        <dbReference type="ChEBI" id="CHEBI:61557"/>
        <dbReference type="ChEBI" id="CHEBI:140395"/>
        <dbReference type="EC" id="2.7.7.6"/>
    </reaction>
</comment>
<reference evidence="11" key="3">
    <citation type="submission" date="2015-06" db="UniProtKB">
        <authorList>
            <consortium name="EnsemblPlants"/>
        </authorList>
    </citation>
    <scope>IDENTIFICATION</scope>
    <source>
        <strain evidence="11">cv. Jemalong A17</strain>
    </source>
</reference>
<keyword evidence="5" id="KW-0548">Nucleotidyltransferase</keyword>
<sequence>MEDHIGSSKDANIYTEMDIDLNDEDPSNAEILNELGEDMFKYFCKRASVMFFDQYGLISHQINSYNQFITSGLQSAFDSFGDLTVTPGFDPSKKAVDEHYQYATVKFGNVTLERPKFWCGEGNAQEMKMLPRHARLQRMTYASKVKVDVQLQVYVPKKVRSDKFKTGKEEYIDREIKLDETREITIGRLPVMVKSDLCWMSEAEKGDCEFDHGGYFLIKGAEKIFIAQEQVFLKRLWVSNIPYWAVAFKSQMKRNRMVVKLVEGSTEGITNGEKLLTVYFLSVEIPVWILFFALGVTSDKEIVDLIDYGESDGRIENILFASIREADDKCEAFRRGKNALLFLEERVKGVQFPPAESIDECFNMYVFPNIKGLKRKARYLAYMVKVLLLAYTGRRKTDNRDDFRNKRLELAGELLEREIKVHFAHARKRMGKALQRDLYGDRDVRQIEHYLDASIITNGLQRAFSTGAWTHPFKRMERISGVVATLGRTNPLQTIAELRRTRQQVQYTGKVGDARYP</sequence>
<evidence type="ECO:0000256" key="2">
    <source>
        <dbReference type="ARBA" id="ARBA00012418"/>
    </source>
</evidence>
<dbReference type="InterPro" id="IPR007642">
    <property type="entry name" value="RNA_pol_Rpb2_2"/>
</dbReference>
<evidence type="ECO:0000313" key="10">
    <source>
        <dbReference type="EMBL" id="KEH16423.1"/>
    </source>
</evidence>
<dbReference type="AlphaFoldDB" id="A0A072THJ1"/>
<organism evidence="10 12">
    <name type="scientific">Medicago truncatula</name>
    <name type="common">Barrel medic</name>
    <name type="synonym">Medicago tribuloides</name>
    <dbReference type="NCBI Taxonomy" id="3880"/>
    <lineage>
        <taxon>Eukaryota</taxon>
        <taxon>Viridiplantae</taxon>
        <taxon>Streptophyta</taxon>
        <taxon>Embryophyta</taxon>
        <taxon>Tracheophyta</taxon>
        <taxon>Spermatophyta</taxon>
        <taxon>Magnoliopsida</taxon>
        <taxon>eudicotyledons</taxon>
        <taxon>Gunneridae</taxon>
        <taxon>Pentapetalae</taxon>
        <taxon>rosids</taxon>
        <taxon>fabids</taxon>
        <taxon>Fabales</taxon>
        <taxon>Fabaceae</taxon>
        <taxon>Papilionoideae</taxon>
        <taxon>50 kb inversion clade</taxon>
        <taxon>NPAAA clade</taxon>
        <taxon>Hologalegina</taxon>
        <taxon>IRL clade</taxon>
        <taxon>Trifolieae</taxon>
        <taxon>Medicago</taxon>
    </lineage>
</organism>
<reference evidence="10 12" key="1">
    <citation type="journal article" date="2011" name="Nature">
        <title>The Medicago genome provides insight into the evolution of rhizobial symbioses.</title>
        <authorList>
            <person name="Young N.D."/>
            <person name="Debelle F."/>
            <person name="Oldroyd G.E."/>
            <person name="Geurts R."/>
            <person name="Cannon S.B."/>
            <person name="Udvardi M.K."/>
            <person name="Benedito V.A."/>
            <person name="Mayer K.F."/>
            <person name="Gouzy J."/>
            <person name="Schoof H."/>
            <person name="Van de Peer Y."/>
            <person name="Proost S."/>
            <person name="Cook D.R."/>
            <person name="Meyers B.C."/>
            <person name="Spannagl M."/>
            <person name="Cheung F."/>
            <person name="De Mita S."/>
            <person name="Krishnakumar V."/>
            <person name="Gundlach H."/>
            <person name="Zhou S."/>
            <person name="Mudge J."/>
            <person name="Bharti A.K."/>
            <person name="Murray J.D."/>
            <person name="Naoumkina M.A."/>
            <person name="Rosen B."/>
            <person name="Silverstein K.A."/>
            <person name="Tang H."/>
            <person name="Rombauts S."/>
            <person name="Zhao P.X."/>
            <person name="Zhou P."/>
            <person name="Barbe V."/>
            <person name="Bardou P."/>
            <person name="Bechner M."/>
            <person name="Bellec A."/>
            <person name="Berger A."/>
            <person name="Berges H."/>
            <person name="Bidwell S."/>
            <person name="Bisseling T."/>
            <person name="Choisne N."/>
            <person name="Couloux A."/>
            <person name="Denny R."/>
            <person name="Deshpande S."/>
            <person name="Dai X."/>
            <person name="Doyle J.J."/>
            <person name="Dudez A.M."/>
            <person name="Farmer A.D."/>
            <person name="Fouteau S."/>
            <person name="Franken C."/>
            <person name="Gibelin C."/>
            <person name="Gish J."/>
            <person name="Goldstein S."/>
            <person name="Gonzalez A.J."/>
            <person name="Green P.J."/>
            <person name="Hallab A."/>
            <person name="Hartog M."/>
            <person name="Hua A."/>
            <person name="Humphray S.J."/>
            <person name="Jeong D.H."/>
            <person name="Jing Y."/>
            <person name="Jocker A."/>
            <person name="Kenton S.M."/>
            <person name="Kim D.J."/>
            <person name="Klee K."/>
            <person name="Lai H."/>
            <person name="Lang C."/>
            <person name="Lin S."/>
            <person name="Macmil S.L."/>
            <person name="Magdelenat G."/>
            <person name="Matthews L."/>
            <person name="McCorrison J."/>
            <person name="Monaghan E.L."/>
            <person name="Mun J.H."/>
            <person name="Najar F.Z."/>
            <person name="Nicholson C."/>
            <person name="Noirot C."/>
            <person name="O'Bleness M."/>
            <person name="Paule C.R."/>
            <person name="Poulain J."/>
            <person name="Prion F."/>
            <person name="Qin B."/>
            <person name="Qu C."/>
            <person name="Retzel E.F."/>
            <person name="Riddle C."/>
            <person name="Sallet E."/>
            <person name="Samain S."/>
            <person name="Samson N."/>
            <person name="Sanders I."/>
            <person name="Saurat O."/>
            <person name="Scarpelli C."/>
            <person name="Schiex T."/>
            <person name="Segurens B."/>
            <person name="Severin A.J."/>
            <person name="Sherrier D.J."/>
            <person name="Shi R."/>
            <person name="Sims S."/>
            <person name="Singer S.R."/>
            <person name="Sinharoy S."/>
            <person name="Sterck L."/>
            <person name="Viollet A."/>
            <person name="Wang B.B."/>
            <person name="Wang K."/>
            <person name="Wang M."/>
            <person name="Wang X."/>
            <person name="Warfsmann J."/>
            <person name="Weissenbach J."/>
            <person name="White D.D."/>
            <person name="White J.D."/>
            <person name="Wiley G.B."/>
            <person name="Wincker P."/>
            <person name="Xing Y."/>
            <person name="Yang L."/>
            <person name="Yao Z."/>
            <person name="Ying F."/>
            <person name="Zhai J."/>
            <person name="Zhou L."/>
            <person name="Zuber A."/>
            <person name="Denarie J."/>
            <person name="Dixon R.A."/>
            <person name="May G.D."/>
            <person name="Schwartz D.C."/>
            <person name="Rogers J."/>
            <person name="Quetier F."/>
            <person name="Town C.D."/>
            <person name="Roe B.A."/>
        </authorList>
    </citation>
    <scope>NUCLEOTIDE SEQUENCE [LARGE SCALE GENOMIC DNA]</scope>
    <source>
        <strain evidence="10">A17</strain>
        <strain evidence="11 12">cv. Jemalong A17</strain>
    </source>
</reference>
<dbReference type="GO" id="GO:0032549">
    <property type="term" value="F:ribonucleoside binding"/>
    <property type="evidence" value="ECO:0007669"/>
    <property type="project" value="InterPro"/>
</dbReference>
<evidence type="ECO:0000259" key="9">
    <source>
        <dbReference type="Pfam" id="PF04563"/>
    </source>
</evidence>
<dbReference type="GO" id="GO:0003677">
    <property type="term" value="F:DNA binding"/>
    <property type="evidence" value="ECO:0007669"/>
    <property type="project" value="InterPro"/>
</dbReference>
<proteinExistence type="inferred from homology"/>
<evidence type="ECO:0000256" key="5">
    <source>
        <dbReference type="ARBA" id="ARBA00022695"/>
    </source>
</evidence>
<dbReference type="Gene3D" id="3.90.1100.10">
    <property type="match status" value="2"/>
</dbReference>
<dbReference type="Pfam" id="PF04563">
    <property type="entry name" value="RNA_pol_Rpb2_1"/>
    <property type="match status" value="1"/>
</dbReference>
<dbReference type="InterPro" id="IPR007644">
    <property type="entry name" value="RNA_pol_bsu_protrusion"/>
</dbReference>
<gene>
    <name evidence="11" type="primary">25480597</name>
    <name evidence="10" type="ORF">MTR_0189s0050</name>
</gene>
<dbReference type="EC" id="2.7.7.6" evidence="2"/>
<dbReference type="STRING" id="3880.A0A072THJ1"/>
<dbReference type="GO" id="GO:0000428">
    <property type="term" value="C:DNA-directed RNA polymerase complex"/>
    <property type="evidence" value="ECO:0007669"/>
    <property type="project" value="UniProtKB-KW"/>
</dbReference>
<keyword evidence="3 10" id="KW-0240">DNA-directed RNA polymerase</keyword>
<dbReference type="HOGENOM" id="CLU_527211_0_0_1"/>
<accession>A0A072THJ1</accession>
<evidence type="ECO:0000313" key="11">
    <source>
        <dbReference type="EnsemblPlants" id="KEH16423"/>
    </source>
</evidence>
<dbReference type="GO" id="GO:0003899">
    <property type="term" value="F:DNA-directed RNA polymerase activity"/>
    <property type="evidence" value="ECO:0007669"/>
    <property type="project" value="UniProtKB-EC"/>
</dbReference>
<keyword evidence="12" id="KW-1185">Reference proteome</keyword>
<evidence type="ECO:0000259" key="8">
    <source>
        <dbReference type="Pfam" id="PF04561"/>
    </source>
</evidence>
<evidence type="ECO:0000256" key="7">
    <source>
        <dbReference type="ARBA" id="ARBA00048552"/>
    </source>
</evidence>
<dbReference type="Gene3D" id="3.90.1110.10">
    <property type="entry name" value="RNA polymerase Rpb2, domain 2"/>
    <property type="match status" value="1"/>
</dbReference>
<feature type="domain" description="RNA polymerase Rpb2" evidence="8">
    <location>
        <begin position="266"/>
        <end position="409"/>
    </location>
</feature>
<dbReference type="OrthoDB" id="10248617at2759"/>
<dbReference type="SUPFAM" id="SSF64484">
    <property type="entry name" value="beta and beta-prime subunits of DNA dependent RNA-polymerase"/>
    <property type="match status" value="1"/>
</dbReference>
<dbReference type="InterPro" id="IPR015712">
    <property type="entry name" value="DNA-dir_RNA_pol_su2"/>
</dbReference>